<evidence type="ECO:0000313" key="3">
    <source>
        <dbReference type="Proteomes" id="UP001642484"/>
    </source>
</evidence>
<feature type="region of interest" description="Disordered" evidence="1">
    <location>
        <begin position="92"/>
        <end position="177"/>
    </location>
</feature>
<keyword evidence="3" id="KW-1185">Reference proteome</keyword>
<organism evidence="2 3">
    <name type="scientific">Durusdinium trenchii</name>
    <dbReference type="NCBI Taxonomy" id="1381693"/>
    <lineage>
        <taxon>Eukaryota</taxon>
        <taxon>Sar</taxon>
        <taxon>Alveolata</taxon>
        <taxon>Dinophyceae</taxon>
        <taxon>Suessiales</taxon>
        <taxon>Symbiodiniaceae</taxon>
        <taxon>Durusdinium</taxon>
    </lineage>
</organism>
<feature type="compositionally biased region" description="Acidic residues" evidence="1">
    <location>
        <begin position="110"/>
        <end position="125"/>
    </location>
</feature>
<name>A0ABP0MAR0_9DINO</name>
<protein>
    <submittedName>
        <fullName evidence="2">Uncharacterized protein</fullName>
    </submittedName>
</protein>
<gene>
    <name evidence="2" type="ORF">CCMP2556_LOCUS24873</name>
</gene>
<feature type="compositionally biased region" description="Basic and acidic residues" evidence="1">
    <location>
        <begin position="130"/>
        <end position="139"/>
    </location>
</feature>
<dbReference type="EMBL" id="CAXAMN010016447">
    <property type="protein sequence ID" value="CAK9048248.1"/>
    <property type="molecule type" value="Genomic_DNA"/>
</dbReference>
<proteinExistence type="predicted"/>
<evidence type="ECO:0000256" key="1">
    <source>
        <dbReference type="SAM" id="MobiDB-lite"/>
    </source>
</evidence>
<accession>A0ABP0MAR0</accession>
<comment type="caution">
    <text evidence="2">The sequence shown here is derived from an EMBL/GenBank/DDBJ whole genome shotgun (WGS) entry which is preliminary data.</text>
</comment>
<dbReference type="Proteomes" id="UP001642484">
    <property type="component" value="Unassembled WGS sequence"/>
</dbReference>
<reference evidence="2 3" key="1">
    <citation type="submission" date="2024-02" db="EMBL/GenBank/DDBJ databases">
        <authorList>
            <person name="Chen Y."/>
            <person name="Shah S."/>
            <person name="Dougan E. K."/>
            <person name="Thang M."/>
            <person name="Chan C."/>
        </authorList>
    </citation>
    <scope>NUCLEOTIDE SEQUENCE [LARGE SCALE GENOMIC DNA]</scope>
</reference>
<evidence type="ECO:0000313" key="2">
    <source>
        <dbReference type="EMBL" id="CAK9048248.1"/>
    </source>
</evidence>
<sequence length="241" mass="25925">MDGSHSAILRTARKLLKSSGTFVIMASGAAMDTFLHEAAGVFPKIQVKREYDETVSKALHGMPCRPKLALLRRPAPAKRKVRQVVVEVPVEMDLQCEDPESEAQSQEDLKDGDDDGDEDKEDSSETVDVVDVRPTEKFSRSSSEFPGCEVGPGGQTGHTRQTGPSPCPGSPGYSLPGLQMRSASASQLTRLGQFVSESQGRTGMELKGALGLRGGALSRPLIRRAKSLPQQEGLQTLPPEI</sequence>